<dbReference type="OrthoDB" id="275509at2759"/>
<dbReference type="GO" id="GO:0043171">
    <property type="term" value="P:peptide catabolic process"/>
    <property type="evidence" value="ECO:0007669"/>
    <property type="project" value="TreeGrafter"/>
</dbReference>
<proteinExistence type="inferred from homology"/>
<comment type="similarity">
    <text evidence="3 17">Belongs to the peptidase M1 family.</text>
</comment>
<comment type="catalytic activity">
    <reaction evidence="13">
        <text>Release of an N-terminal amino acid, preferentially alanine, from a wide range of peptides, amides and arylamides.</text>
        <dbReference type="EC" id="3.4.11.14"/>
    </reaction>
</comment>
<organism evidence="21 22">
    <name type="scientific">Phaedon cochleariae</name>
    <name type="common">Mustard beetle</name>
    <dbReference type="NCBI Taxonomy" id="80249"/>
    <lineage>
        <taxon>Eukaryota</taxon>
        <taxon>Metazoa</taxon>
        <taxon>Ecdysozoa</taxon>
        <taxon>Arthropoda</taxon>
        <taxon>Hexapoda</taxon>
        <taxon>Insecta</taxon>
        <taxon>Pterygota</taxon>
        <taxon>Neoptera</taxon>
        <taxon>Endopterygota</taxon>
        <taxon>Coleoptera</taxon>
        <taxon>Polyphaga</taxon>
        <taxon>Cucujiformia</taxon>
        <taxon>Chrysomeloidea</taxon>
        <taxon>Chrysomelidae</taxon>
        <taxon>Chrysomelinae</taxon>
        <taxon>Chrysomelini</taxon>
        <taxon>Phaedon</taxon>
    </lineage>
</organism>
<reference evidence="21" key="1">
    <citation type="submission" date="2022-01" db="EMBL/GenBank/DDBJ databases">
        <authorList>
            <person name="King R."/>
        </authorList>
    </citation>
    <scope>NUCLEOTIDE SEQUENCE</scope>
</reference>
<keyword evidence="12" id="KW-0449">Lipoprotein</keyword>
<feature type="domain" description="Aminopeptidase N-like N-terminal" evidence="20">
    <location>
        <begin position="16"/>
        <end position="199"/>
    </location>
</feature>
<dbReference type="Proteomes" id="UP001153737">
    <property type="component" value="Chromosome 2"/>
</dbReference>
<keyword evidence="8 15" id="KW-0479">Metal-binding</keyword>
<dbReference type="FunFam" id="2.60.40.1730:FF:000002">
    <property type="entry name" value="Aminopeptidase"/>
    <property type="match status" value="1"/>
</dbReference>
<dbReference type="GO" id="GO:0042277">
    <property type="term" value="F:peptide binding"/>
    <property type="evidence" value="ECO:0007669"/>
    <property type="project" value="TreeGrafter"/>
</dbReference>
<evidence type="ECO:0000256" key="10">
    <source>
        <dbReference type="ARBA" id="ARBA00022833"/>
    </source>
</evidence>
<feature type="domain" description="Peptidase M1 membrane alanine aminopeptidase" evidence="18">
    <location>
        <begin position="234"/>
        <end position="451"/>
    </location>
</feature>
<evidence type="ECO:0000256" key="15">
    <source>
        <dbReference type="PIRSR" id="PIRSR634016-3"/>
    </source>
</evidence>
<keyword evidence="6" id="KW-0472">Membrane</keyword>
<dbReference type="PRINTS" id="PR00756">
    <property type="entry name" value="ALADIPTASE"/>
</dbReference>
<dbReference type="Gene3D" id="2.60.40.1730">
    <property type="entry name" value="tricorn interacting facor f3 domain"/>
    <property type="match status" value="1"/>
</dbReference>
<dbReference type="Gene3D" id="1.25.50.20">
    <property type="match status" value="1"/>
</dbReference>
<evidence type="ECO:0000256" key="1">
    <source>
        <dbReference type="ARBA" id="ARBA00004496"/>
    </source>
</evidence>
<evidence type="ECO:0000256" key="12">
    <source>
        <dbReference type="ARBA" id="ARBA00023288"/>
    </source>
</evidence>
<evidence type="ECO:0000313" key="21">
    <source>
        <dbReference type="EMBL" id="CAH1155326.1"/>
    </source>
</evidence>
<keyword evidence="11 17" id="KW-0482">Metalloprotease</keyword>
<dbReference type="InterPro" id="IPR045357">
    <property type="entry name" value="Aminopeptidase_N-like_N"/>
</dbReference>
<dbReference type="InterPro" id="IPR050344">
    <property type="entry name" value="Peptidase_M1_aminopeptidases"/>
</dbReference>
<evidence type="ECO:0000256" key="14">
    <source>
        <dbReference type="PIRSR" id="PIRSR634016-1"/>
    </source>
</evidence>
<comment type="subcellular location">
    <subcellularLocation>
        <location evidence="2">Cell membrane</location>
        <topology evidence="2">Lipid-anchor</topology>
        <topology evidence="2">GPI-anchor</topology>
    </subcellularLocation>
    <subcellularLocation>
        <location evidence="1">Cytoplasm</location>
    </subcellularLocation>
</comment>
<dbReference type="InterPro" id="IPR042097">
    <property type="entry name" value="Aminopeptidase_N-like_N_sf"/>
</dbReference>
<evidence type="ECO:0000256" key="16">
    <source>
        <dbReference type="PIRSR" id="PIRSR634016-4"/>
    </source>
</evidence>
<dbReference type="FunFam" id="2.60.40.1910:FF:000002">
    <property type="entry name" value="Aminopeptidase"/>
    <property type="match status" value="1"/>
</dbReference>
<evidence type="ECO:0000259" key="18">
    <source>
        <dbReference type="Pfam" id="PF01433"/>
    </source>
</evidence>
<dbReference type="GO" id="GO:0008270">
    <property type="term" value="F:zinc ion binding"/>
    <property type="evidence" value="ECO:0007669"/>
    <property type="project" value="UniProtKB-UniRule"/>
</dbReference>
<dbReference type="GO" id="GO:0005615">
    <property type="term" value="C:extracellular space"/>
    <property type="evidence" value="ECO:0007669"/>
    <property type="project" value="TreeGrafter"/>
</dbReference>
<comment type="cofactor">
    <cofactor evidence="15 17">
        <name>Zn(2+)</name>
        <dbReference type="ChEBI" id="CHEBI:29105"/>
    </cofactor>
    <text evidence="15 17">Binds 1 zinc ion per subunit.</text>
</comment>
<dbReference type="AlphaFoldDB" id="A0A9P0DHG3"/>
<dbReference type="Pfam" id="PF11838">
    <property type="entry name" value="ERAP1_C"/>
    <property type="match status" value="1"/>
</dbReference>
<dbReference type="InterPro" id="IPR024571">
    <property type="entry name" value="ERAP1-like_C_dom"/>
</dbReference>
<dbReference type="InterPro" id="IPR034016">
    <property type="entry name" value="M1_APN-typ"/>
</dbReference>
<protein>
    <recommendedName>
        <fullName evidence="17">Aminopeptidase</fullName>
        <ecNumber evidence="17">3.4.11.-</ecNumber>
    </recommendedName>
</protein>
<name>A0A9P0DHG3_PHACE</name>
<evidence type="ECO:0000259" key="20">
    <source>
        <dbReference type="Pfam" id="PF17900"/>
    </source>
</evidence>
<keyword evidence="6" id="KW-0336">GPI-anchor</keyword>
<feature type="binding site" evidence="15">
    <location>
        <position position="329"/>
    </location>
    <ligand>
        <name>Zn(2+)</name>
        <dbReference type="ChEBI" id="CHEBI:29105"/>
        <note>catalytic</note>
    </ligand>
</feature>
<dbReference type="GO" id="GO:0005737">
    <property type="term" value="C:cytoplasm"/>
    <property type="evidence" value="ECO:0007669"/>
    <property type="project" value="UniProtKB-SubCell"/>
</dbReference>
<evidence type="ECO:0000256" key="17">
    <source>
        <dbReference type="RuleBase" id="RU364040"/>
    </source>
</evidence>
<keyword evidence="10 15" id="KW-0862">Zinc</keyword>
<feature type="site" description="Transition state stabilizer" evidence="16">
    <location>
        <position position="392"/>
    </location>
</feature>
<evidence type="ECO:0000256" key="9">
    <source>
        <dbReference type="ARBA" id="ARBA00022801"/>
    </source>
</evidence>
<dbReference type="Gene3D" id="1.10.390.10">
    <property type="entry name" value="Neutral Protease Domain 2"/>
    <property type="match status" value="1"/>
</dbReference>
<evidence type="ECO:0000256" key="13">
    <source>
        <dbReference type="ARBA" id="ARBA00052895"/>
    </source>
</evidence>
<keyword evidence="22" id="KW-1185">Reference proteome</keyword>
<dbReference type="PANTHER" id="PTHR11533:SF174">
    <property type="entry name" value="PUROMYCIN-SENSITIVE AMINOPEPTIDASE-RELATED"/>
    <property type="match status" value="1"/>
</dbReference>
<dbReference type="Pfam" id="PF01433">
    <property type="entry name" value="Peptidase_M1"/>
    <property type="match status" value="1"/>
</dbReference>
<dbReference type="CDD" id="cd09601">
    <property type="entry name" value="M1_APN-Q_like"/>
    <property type="match status" value="1"/>
</dbReference>
<keyword evidence="6" id="KW-0325">Glycoprotein</keyword>
<keyword evidence="7 17" id="KW-0645">Protease</keyword>
<dbReference type="Pfam" id="PF17900">
    <property type="entry name" value="Peptidase_M1_N"/>
    <property type="match status" value="1"/>
</dbReference>
<dbReference type="GO" id="GO:0070006">
    <property type="term" value="F:metalloaminopeptidase activity"/>
    <property type="evidence" value="ECO:0007669"/>
    <property type="project" value="TreeGrafter"/>
</dbReference>
<feature type="active site" description="Proton acceptor" evidence="14">
    <location>
        <position position="307"/>
    </location>
</feature>
<dbReference type="GO" id="GO:0098552">
    <property type="term" value="C:side of membrane"/>
    <property type="evidence" value="ECO:0007669"/>
    <property type="project" value="UniProtKB-KW"/>
</dbReference>
<dbReference type="InterPro" id="IPR001930">
    <property type="entry name" value="Peptidase_M1"/>
</dbReference>
<dbReference type="GO" id="GO:0016285">
    <property type="term" value="F:alanyl aminopeptidase activity"/>
    <property type="evidence" value="ECO:0007669"/>
    <property type="project" value="UniProtKB-EC"/>
</dbReference>
<dbReference type="SUPFAM" id="SSF63737">
    <property type="entry name" value="Leukotriene A4 hydrolase N-terminal domain"/>
    <property type="match status" value="1"/>
</dbReference>
<dbReference type="PANTHER" id="PTHR11533">
    <property type="entry name" value="PROTEASE M1 ZINC METALLOPROTEASE"/>
    <property type="match status" value="1"/>
</dbReference>
<evidence type="ECO:0000313" key="22">
    <source>
        <dbReference type="Proteomes" id="UP001153737"/>
    </source>
</evidence>
<gene>
    <name evidence="21" type="ORF">PHAECO_LOCUS6378</name>
</gene>
<keyword evidence="5" id="KW-0963">Cytoplasm</keyword>
<evidence type="ECO:0000256" key="4">
    <source>
        <dbReference type="ARBA" id="ARBA00022438"/>
    </source>
</evidence>
<feature type="binding site" evidence="15">
    <location>
        <position position="306"/>
    </location>
    <ligand>
        <name>Zn(2+)</name>
        <dbReference type="ChEBI" id="CHEBI:29105"/>
        <note>catalytic</note>
    </ligand>
</feature>
<keyword evidence="4 17" id="KW-0031">Aminopeptidase</keyword>
<sequence length="863" mass="97665">MSSENSFKKLPETIIPKHYHISLIPNLINLNFFGEISVDIEIIEPTNDIKFNALNLEINSVTLMNVRDSTELQPLKIVILPEDETANLNFSPSINAGSYVLKMSFKGLLEDNMKGFYRSKHEDESGIVTYSAVTQFAPTDARRCFPCWDEPAIKATFDINLTVPKDLVALSNMPVVGSVDVDGLIRYTYDTTPKMSTYLVAVLVGHFDYCESKTENGVLLRVYTPKGKSEQGLFALDVTKKVLPYYETYFKIPYPLPKLDLVAVASLSYGAMENWGLITYRECRLLVDAENTSAASKQATALTVGHELTHQWFGNLVTMEWWTDLWLNEGYASFMQFLCIDRFFPEYDIWSQFLNNMYIPALELDGLSHSHPIEVLVNDPSEINEIFDSISYNKGASIIRMLVGYIGNEKFEEGMHLYLSRHRYGNMRTGNLWDALAECSRLPVSEVMSTWTKQMGFPLLKVTAKQSDDETGISLTITQQKFVADGSVSPEGYTWMVPITISTSSNRTQKIDDTLLSTKSTEIFVPNVGPSDWIKINPGAIGYYRTQYTGQMLDNFVPDIKSGRISPIDRLMLLNDLFAMVKAGLAKTTELLKFLRAFEDETNSNVWCSIVTILGRLGTLLSYTDNGEAFRKYQKTLLNKIYLKLGWNPHPSETHVDALLRSIILNRFASLGDENMMKEARERFSKHVKSEEKLSADLRSACYKCVLLNGGRREFETLLELYRSTDLNEEKMRIVLSLGCTRKDELLKELLQFGLSDEVKTQDSTLVISSVAQTKPGRDLAWQFLKNHWDGLTGAGPLLSRLVKQVTENFASTEKADDVRAFFGGKRDSRVERSVQQALETIALNVAWLERDADDIKTYLNAC</sequence>
<evidence type="ECO:0000256" key="5">
    <source>
        <dbReference type="ARBA" id="ARBA00022490"/>
    </source>
</evidence>
<dbReference type="InterPro" id="IPR014782">
    <property type="entry name" value="Peptidase_M1_dom"/>
</dbReference>
<keyword evidence="9 17" id="KW-0378">Hydrolase</keyword>
<evidence type="ECO:0000256" key="3">
    <source>
        <dbReference type="ARBA" id="ARBA00010136"/>
    </source>
</evidence>
<feature type="binding site" evidence="15">
    <location>
        <position position="310"/>
    </location>
    <ligand>
        <name>Zn(2+)</name>
        <dbReference type="ChEBI" id="CHEBI:29105"/>
        <note>catalytic</note>
    </ligand>
</feature>
<evidence type="ECO:0000256" key="6">
    <source>
        <dbReference type="ARBA" id="ARBA00022622"/>
    </source>
</evidence>
<feature type="domain" description="ERAP1-like C-terminal" evidence="19">
    <location>
        <begin position="533"/>
        <end position="843"/>
    </location>
</feature>
<dbReference type="EC" id="3.4.11.-" evidence="17"/>
<dbReference type="FunFam" id="1.10.390.10:FF:000001">
    <property type="entry name" value="Aminopeptidase"/>
    <property type="match status" value="1"/>
</dbReference>
<dbReference type="InterPro" id="IPR027268">
    <property type="entry name" value="Peptidase_M4/M1_CTD_sf"/>
</dbReference>
<evidence type="ECO:0000256" key="2">
    <source>
        <dbReference type="ARBA" id="ARBA00004609"/>
    </source>
</evidence>
<dbReference type="GO" id="GO:0005886">
    <property type="term" value="C:plasma membrane"/>
    <property type="evidence" value="ECO:0007669"/>
    <property type="project" value="UniProtKB-SubCell"/>
</dbReference>
<evidence type="ECO:0000256" key="11">
    <source>
        <dbReference type="ARBA" id="ARBA00023049"/>
    </source>
</evidence>
<dbReference type="FunFam" id="1.25.50.20:FF:000002">
    <property type="entry name" value="Aminopeptidase"/>
    <property type="match status" value="1"/>
</dbReference>
<accession>A0A9P0DHG3</accession>
<dbReference type="Gene3D" id="2.60.40.1910">
    <property type="match status" value="1"/>
</dbReference>
<reference evidence="21" key="2">
    <citation type="submission" date="2022-10" db="EMBL/GenBank/DDBJ databases">
        <authorList>
            <consortium name="ENA_rothamsted_submissions"/>
            <consortium name="culmorum"/>
            <person name="King R."/>
        </authorList>
    </citation>
    <scope>NUCLEOTIDE SEQUENCE</scope>
</reference>
<evidence type="ECO:0000256" key="8">
    <source>
        <dbReference type="ARBA" id="ARBA00022723"/>
    </source>
</evidence>
<evidence type="ECO:0000256" key="7">
    <source>
        <dbReference type="ARBA" id="ARBA00022670"/>
    </source>
</evidence>
<dbReference type="EMBL" id="OU896708">
    <property type="protein sequence ID" value="CAH1155326.1"/>
    <property type="molecule type" value="Genomic_DNA"/>
</dbReference>
<dbReference type="SUPFAM" id="SSF55486">
    <property type="entry name" value="Metalloproteases ('zincins'), catalytic domain"/>
    <property type="match status" value="1"/>
</dbReference>
<evidence type="ECO:0000259" key="19">
    <source>
        <dbReference type="Pfam" id="PF11838"/>
    </source>
</evidence>
<dbReference type="GO" id="GO:0006508">
    <property type="term" value="P:proteolysis"/>
    <property type="evidence" value="ECO:0007669"/>
    <property type="project" value="UniProtKB-KW"/>
</dbReference>